<keyword evidence="9" id="KW-1185">Reference proteome</keyword>
<evidence type="ECO:0000256" key="2">
    <source>
        <dbReference type="ARBA" id="ARBA00022737"/>
    </source>
</evidence>
<evidence type="ECO:0000313" key="8">
    <source>
        <dbReference type="EMBL" id="SFL73307.1"/>
    </source>
</evidence>
<dbReference type="InterPro" id="IPR046348">
    <property type="entry name" value="SIS_dom_sf"/>
</dbReference>
<evidence type="ECO:0000259" key="7">
    <source>
        <dbReference type="PROSITE" id="PS51464"/>
    </source>
</evidence>
<feature type="region of interest" description="Disordered" evidence="5">
    <location>
        <begin position="1"/>
        <end position="28"/>
    </location>
</feature>
<dbReference type="SMART" id="SM00116">
    <property type="entry name" value="CBS"/>
    <property type="match status" value="2"/>
</dbReference>
<evidence type="ECO:0000256" key="3">
    <source>
        <dbReference type="ARBA" id="ARBA00023122"/>
    </source>
</evidence>
<organism evidence="8 9">
    <name type="scientific">Methylobacterium pseudosasicola</name>
    <dbReference type="NCBI Taxonomy" id="582667"/>
    <lineage>
        <taxon>Bacteria</taxon>
        <taxon>Pseudomonadati</taxon>
        <taxon>Pseudomonadota</taxon>
        <taxon>Alphaproteobacteria</taxon>
        <taxon>Hyphomicrobiales</taxon>
        <taxon>Methylobacteriaceae</taxon>
        <taxon>Methylobacterium</taxon>
    </lineage>
</organism>
<dbReference type="NCBIfam" id="TIGR00393">
    <property type="entry name" value="kpsF"/>
    <property type="match status" value="1"/>
</dbReference>
<gene>
    <name evidence="8" type="ORF">SAMN05192568_1009128</name>
</gene>
<dbReference type="Gene3D" id="3.40.50.10490">
    <property type="entry name" value="Glucose-6-phosphate isomerase like protein, domain 1"/>
    <property type="match status" value="1"/>
</dbReference>
<accession>A0A1I4K3Z1</accession>
<dbReference type="Pfam" id="PF00571">
    <property type="entry name" value="CBS"/>
    <property type="match status" value="2"/>
</dbReference>
<proteinExistence type="inferred from homology"/>
<dbReference type="GO" id="GO:0019146">
    <property type="term" value="F:arabinose-5-phosphate isomerase activity"/>
    <property type="evidence" value="ECO:0007669"/>
    <property type="project" value="UniProtKB-ARBA"/>
</dbReference>
<dbReference type="PROSITE" id="PS51371">
    <property type="entry name" value="CBS"/>
    <property type="match status" value="2"/>
</dbReference>
<dbReference type="PANTHER" id="PTHR42745">
    <property type="match status" value="1"/>
</dbReference>
<dbReference type="InterPro" id="IPR046342">
    <property type="entry name" value="CBS_dom_sf"/>
</dbReference>
<evidence type="ECO:0000259" key="6">
    <source>
        <dbReference type="PROSITE" id="PS51371"/>
    </source>
</evidence>
<dbReference type="InterPro" id="IPR001347">
    <property type="entry name" value="SIS_dom"/>
</dbReference>
<keyword evidence="8" id="KW-0413">Isomerase</keyword>
<dbReference type="STRING" id="582667.SAMN05192568_1009128"/>
<dbReference type="Pfam" id="PF01380">
    <property type="entry name" value="SIS"/>
    <property type="match status" value="1"/>
</dbReference>
<dbReference type="AlphaFoldDB" id="A0A1I4K3Z1"/>
<reference evidence="9" key="1">
    <citation type="submission" date="2016-10" db="EMBL/GenBank/DDBJ databases">
        <authorList>
            <person name="Varghese N."/>
            <person name="Submissions S."/>
        </authorList>
    </citation>
    <scope>NUCLEOTIDE SEQUENCE [LARGE SCALE GENOMIC DNA]</scope>
    <source>
        <strain evidence="9">BL36</strain>
    </source>
</reference>
<comment type="similarity">
    <text evidence="1">Belongs to the SIS family. GutQ/KpsF subfamily.</text>
</comment>
<dbReference type="SUPFAM" id="SSF54631">
    <property type="entry name" value="CBS-domain pair"/>
    <property type="match status" value="1"/>
</dbReference>
<feature type="domain" description="CBS" evidence="6">
    <location>
        <begin position="279"/>
        <end position="338"/>
    </location>
</feature>
<dbReference type="CDD" id="cd05014">
    <property type="entry name" value="SIS_Kpsf"/>
    <property type="match status" value="1"/>
</dbReference>
<sequence length="395" mass="41959">MDPPGRAFNRPADREGRHVVPASHFNHDGSLASRRSLRIAHWAPDPPDGSRTEPMNAPASSALRDDLYDSAAANLATTRDVGIRSLQLGIAALQETSAAFQGRLGVAFEEAVQTILQSKGRVIVSGIGKSGHVGRKIAATLASTGTHAFFVHPTEASHGDLGMIARDDVIIALSWSGETAELSDLVGFSRRFSIPLVAITRNGASTLGKAADVLLELPRVREACPHDLAPTSSSLIQLALGDALAVALLERRGFTSARFHTLHPGGTLAARLKTVQQVMHGPQDMPLVSETALMSEVLIEIAARRYGCVGVTDAAGRLVGIVTDGDLRRHMGPEILDTPVSAIMTREPITVEPHKLAQAALELMNRRLITAVFAVTDGRPVGIVHVHDLLRAGIA</sequence>
<feature type="domain" description="CBS" evidence="6">
    <location>
        <begin position="344"/>
        <end position="395"/>
    </location>
</feature>
<dbReference type="GO" id="GO:1901135">
    <property type="term" value="P:carbohydrate derivative metabolic process"/>
    <property type="evidence" value="ECO:0007669"/>
    <property type="project" value="InterPro"/>
</dbReference>
<dbReference type="InterPro" id="IPR004800">
    <property type="entry name" value="KdsD/KpsF-type"/>
</dbReference>
<evidence type="ECO:0000256" key="4">
    <source>
        <dbReference type="PROSITE-ProRule" id="PRU00703"/>
    </source>
</evidence>
<evidence type="ECO:0000313" key="9">
    <source>
        <dbReference type="Proteomes" id="UP000199048"/>
    </source>
</evidence>
<protein>
    <submittedName>
        <fullName evidence="8">Arabinose-5-phosphate isomerase</fullName>
    </submittedName>
</protein>
<dbReference type="Proteomes" id="UP000199048">
    <property type="component" value="Unassembled WGS sequence"/>
</dbReference>
<dbReference type="GO" id="GO:0005975">
    <property type="term" value="P:carbohydrate metabolic process"/>
    <property type="evidence" value="ECO:0007669"/>
    <property type="project" value="InterPro"/>
</dbReference>
<dbReference type="PANTHER" id="PTHR42745:SF1">
    <property type="entry name" value="ARABINOSE 5-PHOSPHATE ISOMERASE KDSD"/>
    <property type="match status" value="1"/>
</dbReference>
<feature type="domain" description="SIS" evidence="7">
    <location>
        <begin position="111"/>
        <end position="254"/>
    </location>
</feature>
<dbReference type="Gene3D" id="3.10.580.10">
    <property type="entry name" value="CBS-domain"/>
    <property type="match status" value="1"/>
</dbReference>
<dbReference type="FunFam" id="3.40.50.10490:FF:000011">
    <property type="entry name" value="Arabinose 5-phosphate isomerase"/>
    <property type="match status" value="1"/>
</dbReference>
<dbReference type="GO" id="GO:0097367">
    <property type="term" value="F:carbohydrate derivative binding"/>
    <property type="evidence" value="ECO:0007669"/>
    <property type="project" value="InterPro"/>
</dbReference>
<evidence type="ECO:0000256" key="1">
    <source>
        <dbReference type="ARBA" id="ARBA00008165"/>
    </source>
</evidence>
<keyword evidence="3 4" id="KW-0129">CBS domain</keyword>
<evidence type="ECO:0000256" key="5">
    <source>
        <dbReference type="SAM" id="MobiDB-lite"/>
    </source>
</evidence>
<name>A0A1I4K3Z1_9HYPH</name>
<dbReference type="SUPFAM" id="SSF53697">
    <property type="entry name" value="SIS domain"/>
    <property type="match status" value="1"/>
</dbReference>
<dbReference type="InterPro" id="IPR000644">
    <property type="entry name" value="CBS_dom"/>
</dbReference>
<dbReference type="InterPro" id="IPR050986">
    <property type="entry name" value="GutQ/KpsF_isomerases"/>
</dbReference>
<dbReference type="PROSITE" id="PS51464">
    <property type="entry name" value="SIS"/>
    <property type="match status" value="1"/>
</dbReference>
<dbReference type="EMBL" id="FOTK01000009">
    <property type="protein sequence ID" value="SFL73307.1"/>
    <property type="molecule type" value="Genomic_DNA"/>
</dbReference>
<dbReference type="InterPro" id="IPR035474">
    <property type="entry name" value="SIS_Kpsf"/>
</dbReference>
<dbReference type="CDD" id="cd04604">
    <property type="entry name" value="CBS_pair_SIS_assoc"/>
    <property type="match status" value="1"/>
</dbReference>
<keyword evidence="2" id="KW-0677">Repeat</keyword>